<keyword evidence="3" id="KW-0732">Signal</keyword>
<evidence type="ECO:0000256" key="1">
    <source>
        <dbReference type="ARBA" id="ARBA00022614"/>
    </source>
</evidence>
<accession>A0A2R3SK20</accession>
<dbReference type="InterPro" id="IPR001611">
    <property type="entry name" value="Leu-rich_rpt"/>
</dbReference>
<name>A0A2R3SK20_ARGIR</name>
<evidence type="ECO:0000256" key="2">
    <source>
        <dbReference type="ARBA" id="ARBA00022737"/>
    </source>
</evidence>
<sequence length="481" mass="54260">MVRSGFLLVFVVEAIVLCNAQTFTIPCSGCTCFDRDGNHVIDCSGRRLTTVPDGVRNQGNVYEINLSGNLLTHMRYADFTGTTADHINLSDNNITTIDDGTFDANPTLLSLDLHQNNLYNLPEALTHLVKINSLDVRNNPTDFRANPIQLTDHVMKEMGDTIQTFQFGHRDLDRWPNTIDHFQDLQDLTLDGSSDNLKVIPAQAFHSFQSTLLKLTIKNTKLVAVPLGVSTLRRIDEFHFDNNLDVGNEGVVAQAFFRTHGTLRTLSLINDNLTRFPRALAYIPTLRNLDMSHNRLEFISDESIANMHITNLTMHYCNLDRIPGALFHLQSLTALDMSHNNMITVENNDIENIPNVDNLTLAYNPIKFISNTAFGNHKHLGSVDISFTNLTTIPEAFNTTTVGKISMEGSQVDCMCRYVWVRSVVNHFDGCCINIEESIEDYIQYYVPLCPEYIELNGPQPTADYSLLQHFKNPEPHCQDH</sequence>
<reference evidence="4" key="1">
    <citation type="submission" date="2017-06" db="EMBL/GenBank/DDBJ databases">
        <title>Leucine rich repeat only proteins in Argopecten irradians.</title>
        <authorList>
            <person name="Wang M.Q."/>
        </authorList>
    </citation>
    <scope>NUCLEOTIDE SEQUENCE</scope>
</reference>
<dbReference type="EMBL" id="MF326982">
    <property type="protein sequence ID" value="AVP74328.1"/>
    <property type="molecule type" value="mRNA"/>
</dbReference>
<keyword evidence="2" id="KW-0677">Repeat</keyword>
<dbReference type="SMART" id="SM00369">
    <property type="entry name" value="LRR_TYP"/>
    <property type="match status" value="5"/>
</dbReference>
<organism evidence="4">
    <name type="scientific">Argopecten irradians</name>
    <name type="common">Bay scallop</name>
    <name type="synonym">Aequipecten irradians</name>
    <dbReference type="NCBI Taxonomy" id="31199"/>
    <lineage>
        <taxon>Eukaryota</taxon>
        <taxon>Metazoa</taxon>
        <taxon>Spiralia</taxon>
        <taxon>Lophotrochozoa</taxon>
        <taxon>Mollusca</taxon>
        <taxon>Bivalvia</taxon>
        <taxon>Autobranchia</taxon>
        <taxon>Pteriomorphia</taxon>
        <taxon>Pectinida</taxon>
        <taxon>Pectinoidea</taxon>
        <taxon>Pectinidae</taxon>
        <taxon>Argopecten</taxon>
    </lineage>
</organism>
<dbReference type="PROSITE" id="PS51450">
    <property type="entry name" value="LRR"/>
    <property type="match status" value="1"/>
</dbReference>
<dbReference type="PANTHER" id="PTHR24369">
    <property type="entry name" value="ANTIGEN BSP, PUTATIVE-RELATED"/>
    <property type="match status" value="1"/>
</dbReference>
<dbReference type="KEGG" id="airr:138307343"/>
<feature type="signal peptide" evidence="3">
    <location>
        <begin position="1"/>
        <end position="20"/>
    </location>
</feature>
<dbReference type="PANTHER" id="PTHR24369:SF211">
    <property type="entry name" value="LEUCINE-RICH REPEAT-CONTAINING PROTEIN 15-LIKE"/>
    <property type="match status" value="1"/>
</dbReference>
<dbReference type="InterPro" id="IPR032675">
    <property type="entry name" value="LRR_dom_sf"/>
</dbReference>
<protein>
    <submittedName>
        <fullName evidence="4">Leucine rich repeat only protein 8</fullName>
    </submittedName>
</protein>
<dbReference type="Gene3D" id="3.80.10.10">
    <property type="entry name" value="Ribonuclease Inhibitor"/>
    <property type="match status" value="2"/>
</dbReference>
<feature type="chain" id="PRO_5015315462" evidence="3">
    <location>
        <begin position="21"/>
        <end position="481"/>
    </location>
</feature>
<dbReference type="RefSeq" id="XP_069104141.1">
    <property type="nucleotide sequence ID" value="XM_069248040.1"/>
</dbReference>
<dbReference type="InterPro" id="IPR050541">
    <property type="entry name" value="LRR_TM_domain-containing"/>
</dbReference>
<proteinExistence type="evidence at transcript level"/>
<dbReference type="SUPFAM" id="SSF52058">
    <property type="entry name" value="L domain-like"/>
    <property type="match status" value="1"/>
</dbReference>
<dbReference type="GeneID" id="138307343"/>
<dbReference type="InterPro" id="IPR003591">
    <property type="entry name" value="Leu-rich_rpt_typical-subtyp"/>
</dbReference>
<evidence type="ECO:0000313" key="4">
    <source>
        <dbReference type="EMBL" id="AVP74328.1"/>
    </source>
</evidence>
<dbReference type="AlphaFoldDB" id="A0A2R3SK20"/>
<dbReference type="Pfam" id="PF00560">
    <property type="entry name" value="LRR_1"/>
    <property type="match status" value="1"/>
</dbReference>
<keyword evidence="1" id="KW-0433">Leucine-rich repeat</keyword>
<evidence type="ECO:0000256" key="3">
    <source>
        <dbReference type="SAM" id="SignalP"/>
    </source>
</evidence>
<dbReference type="Pfam" id="PF13855">
    <property type="entry name" value="LRR_8"/>
    <property type="match status" value="2"/>
</dbReference>
<dbReference type="GO" id="GO:0005886">
    <property type="term" value="C:plasma membrane"/>
    <property type="evidence" value="ECO:0007669"/>
    <property type="project" value="TreeGrafter"/>
</dbReference>